<dbReference type="InterPro" id="IPR016181">
    <property type="entry name" value="Acyl_CoA_acyltransferase"/>
</dbReference>
<evidence type="ECO:0000259" key="1">
    <source>
        <dbReference type="PROSITE" id="PS51186"/>
    </source>
</evidence>
<dbReference type="Gene3D" id="3.40.630.30">
    <property type="match status" value="1"/>
</dbReference>
<dbReference type="RefSeq" id="WP_270023635.1">
    <property type="nucleotide sequence ID" value="NZ_JAPDDP010000004.1"/>
</dbReference>
<dbReference type="AlphaFoldDB" id="A0A9X3N438"/>
<feature type="domain" description="N-acetyltransferase" evidence="1">
    <location>
        <begin position="15"/>
        <end position="175"/>
    </location>
</feature>
<dbReference type="InterPro" id="IPR000182">
    <property type="entry name" value="GNAT_dom"/>
</dbReference>
<dbReference type="SUPFAM" id="SSF55729">
    <property type="entry name" value="Acyl-CoA N-acyltransferases (Nat)"/>
    <property type="match status" value="1"/>
</dbReference>
<organism evidence="2 3">
    <name type="scientific">Solirubrobacter phytolaccae</name>
    <dbReference type="NCBI Taxonomy" id="1404360"/>
    <lineage>
        <taxon>Bacteria</taxon>
        <taxon>Bacillati</taxon>
        <taxon>Actinomycetota</taxon>
        <taxon>Thermoleophilia</taxon>
        <taxon>Solirubrobacterales</taxon>
        <taxon>Solirubrobacteraceae</taxon>
        <taxon>Solirubrobacter</taxon>
    </lineage>
</organism>
<dbReference type="InterPro" id="IPR051908">
    <property type="entry name" value="Ribosomal_N-acetyltransferase"/>
</dbReference>
<dbReference type="Pfam" id="PF13302">
    <property type="entry name" value="Acetyltransf_3"/>
    <property type="match status" value="1"/>
</dbReference>
<dbReference type="GO" id="GO:0005737">
    <property type="term" value="C:cytoplasm"/>
    <property type="evidence" value="ECO:0007669"/>
    <property type="project" value="TreeGrafter"/>
</dbReference>
<evidence type="ECO:0000313" key="3">
    <source>
        <dbReference type="Proteomes" id="UP001147653"/>
    </source>
</evidence>
<name>A0A9X3N438_9ACTN</name>
<dbReference type="PANTHER" id="PTHR43441">
    <property type="entry name" value="RIBOSOMAL-PROTEIN-SERINE ACETYLTRANSFERASE"/>
    <property type="match status" value="1"/>
</dbReference>
<accession>A0A9X3N438</accession>
<gene>
    <name evidence="2" type="ORF">OJ997_03560</name>
</gene>
<reference evidence="2" key="1">
    <citation type="submission" date="2022-10" db="EMBL/GenBank/DDBJ databases">
        <title>The WGS of Solirubrobacter phytolaccae KCTC 29190.</title>
        <authorList>
            <person name="Jiang Z."/>
        </authorList>
    </citation>
    <scope>NUCLEOTIDE SEQUENCE</scope>
    <source>
        <strain evidence="2">KCTC 29190</strain>
    </source>
</reference>
<evidence type="ECO:0000313" key="2">
    <source>
        <dbReference type="EMBL" id="MDA0179363.1"/>
    </source>
</evidence>
<dbReference type="PANTHER" id="PTHR43441:SF10">
    <property type="entry name" value="ACETYLTRANSFERASE"/>
    <property type="match status" value="1"/>
</dbReference>
<dbReference type="Proteomes" id="UP001147653">
    <property type="component" value="Unassembled WGS sequence"/>
</dbReference>
<protein>
    <submittedName>
        <fullName evidence="2">GNAT family N-acetyltransferase</fullName>
    </submittedName>
</protein>
<dbReference type="CDD" id="cd04301">
    <property type="entry name" value="NAT_SF"/>
    <property type="match status" value="1"/>
</dbReference>
<comment type="caution">
    <text evidence="2">The sequence shown here is derived from an EMBL/GenBank/DDBJ whole genome shotgun (WGS) entry which is preliminary data.</text>
</comment>
<dbReference type="GO" id="GO:1990189">
    <property type="term" value="F:protein N-terminal-serine acetyltransferase activity"/>
    <property type="evidence" value="ECO:0007669"/>
    <property type="project" value="TreeGrafter"/>
</dbReference>
<proteinExistence type="predicted"/>
<dbReference type="GO" id="GO:0008999">
    <property type="term" value="F:protein-N-terminal-alanine acetyltransferase activity"/>
    <property type="evidence" value="ECO:0007669"/>
    <property type="project" value="TreeGrafter"/>
</dbReference>
<sequence>MALSYPAPGLSSGAVTLRPWRDEDLACVEQAATDPRIPAGTTVPAVFTREAGLAFIARQRRRIEDGEGISLAITEDDVAVGLLWLGVRPQPRVVGLGYWVVPAARGRGIGTRAARLAAGWALDHAGMQRVEAWVAPVNAPSQRLLASAGFTYEGRLRAFLDGGKTDALVFARTYDDELRGTAAAVGVPRRELLRVVKDLNGIVVSLDRIGSAVAFDGADDAATVLDYTDRADLFARLAVARSVLSDALFAELDTEAEELALEDEIKAGSTYWPQLGEPVVLALTDDVRAVLVRLLEVALEAKAGARVIDLLGEDPWGDLPALVEQVYKPLEAGRSEPGDVTITAYEVRPLLAVLEGLGESYSGGVPWVELDPVESYVVRRVLDRLRADEFLEPEESSGT</sequence>
<dbReference type="PROSITE" id="PS51186">
    <property type="entry name" value="GNAT"/>
    <property type="match status" value="1"/>
</dbReference>
<keyword evidence="3" id="KW-1185">Reference proteome</keyword>
<dbReference type="EMBL" id="JAPDDP010000004">
    <property type="protein sequence ID" value="MDA0179363.1"/>
    <property type="molecule type" value="Genomic_DNA"/>
</dbReference>